<dbReference type="FunFam" id="3.40.50.620:FF:000021">
    <property type="entry name" value="Riboflavin biosynthesis protein"/>
    <property type="match status" value="1"/>
</dbReference>
<comment type="pathway">
    <text evidence="2 14">Cofactor biosynthesis; FMN biosynthesis; FMN from riboflavin (ATP route): step 1/1.</text>
</comment>
<evidence type="ECO:0000256" key="5">
    <source>
        <dbReference type="ARBA" id="ARBA00022679"/>
    </source>
</evidence>
<dbReference type="InterPro" id="IPR023465">
    <property type="entry name" value="Riboflavin_kinase_dom_sf"/>
</dbReference>
<dbReference type="Pfam" id="PF06574">
    <property type="entry name" value="FAD_syn"/>
    <property type="match status" value="1"/>
</dbReference>
<evidence type="ECO:0000256" key="13">
    <source>
        <dbReference type="ARBA" id="ARBA00049494"/>
    </source>
</evidence>
<evidence type="ECO:0000259" key="15">
    <source>
        <dbReference type="SMART" id="SM00904"/>
    </source>
</evidence>
<evidence type="ECO:0000256" key="11">
    <source>
        <dbReference type="ARBA" id="ARBA00023268"/>
    </source>
</evidence>
<dbReference type="InterPro" id="IPR002606">
    <property type="entry name" value="Riboflavin_kinase_bac"/>
</dbReference>
<keyword evidence="17" id="KW-1185">Reference proteome</keyword>
<keyword evidence="4 14" id="KW-0288">FMN</keyword>
<organism evidence="16 17">
    <name type="scientific">Natribacillus halophilus</name>
    <dbReference type="NCBI Taxonomy" id="549003"/>
    <lineage>
        <taxon>Bacteria</taxon>
        <taxon>Bacillati</taxon>
        <taxon>Bacillota</taxon>
        <taxon>Bacilli</taxon>
        <taxon>Bacillales</taxon>
        <taxon>Bacillaceae</taxon>
        <taxon>Natribacillus</taxon>
    </lineage>
</organism>
<comment type="similarity">
    <text evidence="14">Belongs to the ribF family.</text>
</comment>
<sequence length="317" mass="35733">MQVEYLRAGLAMGDREKRPPVVLALGYFDGVHEGHEKVIETARETAETIGAETGVLTFNPHPRTVLAKEYEGVDYPELTPLPEKEDRIRALAVDRLYVVTFDKTLASLSPQQFVDQYIIPLHAVHVVAGFDFSYGQYGKGNMETLPAQARGRFETTVVTKWEQGGEKVSSTRIRQCIDAGELEEARALLKRPHAVRGEVVEGDKRGRELGFPTANIVPGHTYVVPPAGVYCVNVRMDGRDYPAVCNFGYRPTFHDQQPEPVIEAHLLAFNENIYGKQVELQWLKMLRPEEKYDSAAALIAQMEEDKRDAMHYFGIER</sequence>
<dbReference type="AlphaFoldDB" id="A0A1G8PQK5"/>
<keyword evidence="9 14" id="KW-0274">FAD</keyword>
<dbReference type="SUPFAM" id="SSF52374">
    <property type="entry name" value="Nucleotidylyl transferase"/>
    <property type="match status" value="1"/>
</dbReference>
<comment type="catalytic activity">
    <reaction evidence="12 14">
        <text>riboflavin + ATP = FMN + ADP + H(+)</text>
        <dbReference type="Rhea" id="RHEA:14357"/>
        <dbReference type="ChEBI" id="CHEBI:15378"/>
        <dbReference type="ChEBI" id="CHEBI:30616"/>
        <dbReference type="ChEBI" id="CHEBI:57986"/>
        <dbReference type="ChEBI" id="CHEBI:58210"/>
        <dbReference type="ChEBI" id="CHEBI:456216"/>
        <dbReference type="EC" id="2.7.1.26"/>
    </reaction>
</comment>
<dbReference type="Gene3D" id="2.40.30.30">
    <property type="entry name" value="Riboflavin kinase-like"/>
    <property type="match status" value="1"/>
</dbReference>
<dbReference type="InterPro" id="IPR015865">
    <property type="entry name" value="Riboflavin_kinase_bac/euk"/>
</dbReference>
<dbReference type="EMBL" id="FNEN01000009">
    <property type="protein sequence ID" value="SDI94723.1"/>
    <property type="molecule type" value="Genomic_DNA"/>
</dbReference>
<evidence type="ECO:0000256" key="8">
    <source>
        <dbReference type="ARBA" id="ARBA00022777"/>
    </source>
</evidence>
<dbReference type="PANTHER" id="PTHR22749:SF6">
    <property type="entry name" value="RIBOFLAVIN KINASE"/>
    <property type="match status" value="1"/>
</dbReference>
<accession>A0A1G8PQK5</accession>
<dbReference type="RefSeq" id="WP_245723144.1">
    <property type="nucleotide sequence ID" value="NZ_FNEN01000009.1"/>
</dbReference>
<dbReference type="Gene3D" id="3.40.50.620">
    <property type="entry name" value="HUPs"/>
    <property type="match status" value="1"/>
</dbReference>
<dbReference type="Proteomes" id="UP000198853">
    <property type="component" value="Unassembled WGS sequence"/>
</dbReference>
<dbReference type="GO" id="GO:0003919">
    <property type="term" value="F:FMN adenylyltransferase activity"/>
    <property type="evidence" value="ECO:0007669"/>
    <property type="project" value="UniProtKB-UniRule"/>
</dbReference>
<keyword evidence="8 14" id="KW-0418">Kinase</keyword>
<comment type="catalytic activity">
    <reaction evidence="13 14">
        <text>FMN + ATP + H(+) = FAD + diphosphate</text>
        <dbReference type="Rhea" id="RHEA:17237"/>
        <dbReference type="ChEBI" id="CHEBI:15378"/>
        <dbReference type="ChEBI" id="CHEBI:30616"/>
        <dbReference type="ChEBI" id="CHEBI:33019"/>
        <dbReference type="ChEBI" id="CHEBI:57692"/>
        <dbReference type="ChEBI" id="CHEBI:58210"/>
        <dbReference type="EC" id="2.7.7.2"/>
    </reaction>
</comment>
<keyword evidence="10 14" id="KW-0067">ATP-binding</keyword>
<feature type="domain" description="Riboflavin kinase" evidence="15">
    <location>
        <begin position="188"/>
        <end position="314"/>
    </location>
</feature>
<keyword evidence="3 14" id="KW-0285">Flavoprotein</keyword>
<evidence type="ECO:0000256" key="7">
    <source>
        <dbReference type="ARBA" id="ARBA00022741"/>
    </source>
</evidence>
<keyword evidence="5 14" id="KW-0808">Transferase</keyword>
<dbReference type="InterPro" id="IPR014729">
    <property type="entry name" value="Rossmann-like_a/b/a_fold"/>
</dbReference>
<dbReference type="GO" id="GO:0006747">
    <property type="term" value="P:FAD biosynthetic process"/>
    <property type="evidence" value="ECO:0007669"/>
    <property type="project" value="UniProtKB-UniRule"/>
</dbReference>
<keyword evidence="11" id="KW-0511">Multifunctional enzyme</keyword>
<evidence type="ECO:0000256" key="10">
    <source>
        <dbReference type="ARBA" id="ARBA00022840"/>
    </source>
</evidence>
<dbReference type="SUPFAM" id="SSF82114">
    <property type="entry name" value="Riboflavin kinase-like"/>
    <property type="match status" value="1"/>
</dbReference>
<dbReference type="InterPro" id="IPR023468">
    <property type="entry name" value="Riboflavin_kinase"/>
</dbReference>
<gene>
    <name evidence="16" type="ORF">SAMN04488123_10958</name>
</gene>
<dbReference type="GO" id="GO:0009231">
    <property type="term" value="P:riboflavin biosynthetic process"/>
    <property type="evidence" value="ECO:0007669"/>
    <property type="project" value="InterPro"/>
</dbReference>
<evidence type="ECO:0000256" key="3">
    <source>
        <dbReference type="ARBA" id="ARBA00022630"/>
    </source>
</evidence>
<comment type="pathway">
    <text evidence="1 14">Cofactor biosynthesis; FAD biosynthesis; FAD from FMN: step 1/1.</text>
</comment>
<proteinExistence type="inferred from homology"/>
<keyword evidence="7 14" id="KW-0547">Nucleotide-binding</keyword>
<reference evidence="16 17" key="1">
    <citation type="submission" date="2016-10" db="EMBL/GenBank/DDBJ databases">
        <authorList>
            <person name="de Groot N.N."/>
        </authorList>
    </citation>
    <scope>NUCLEOTIDE SEQUENCE [LARGE SCALE GENOMIC DNA]</scope>
    <source>
        <strain evidence="16 17">DSM 21771</strain>
    </source>
</reference>
<evidence type="ECO:0000256" key="12">
    <source>
        <dbReference type="ARBA" id="ARBA00047880"/>
    </source>
</evidence>
<dbReference type="PIRSF" id="PIRSF004491">
    <property type="entry name" value="FAD_Synth"/>
    <property type="match status" value="1"/>
</dbReference>
<dbReference type="UniPathway" id="UPA00276">
    <property type="reaction ID" value="UER00406"/>
</dbReference>
<dbReference type="GO" id="GO:0008531">
    <property type="term" value="F:riboflavin kinase activity"/>
    <property type="evidence" value="ECO:0007669"/>
    <property type="project" value="UniProtKB-UniRule"/>
</dbReference>
<evidence type="ECO:0000256" key="2">
    <source>
        <dbReference type="ARBA" id="ARBA00005201"/>
    </source>
</evidence>
<evidence type="ECO:0000256" key="4">
    <source>
        <dbReference type="ARBA" id="ARBA00022643"/>
    </source>
</evidence>
<evidence type="ECO:0000256" key="9">
    <source>
        <dbReference type="ARBA" id="ARBA00022827"/>
    </source>
</evidence>
<evidence type="ECO:0000256" key="6">
    <source>
        <dbReference type="ARBA" id="ARBA00022695"/>
    </source>
</evidence>
<dbReference type="GO" id="GO:0005524">
    <property type="term" value="F:ATP binding"/>
    <property type="evidence" value="ECO:0007669"/>
    <property type="project" value="UniProtKB-UniRule"/>
</dbReference>
<dbReference type="SMART" id="SM00904">
    <property type="entry name" value="Flavokinase"/>
    <property type="match status" value="1"/>
</dbReference>
<evidence type="ECO:0000313" key="17">
    <source>
        <dbReference type="Proteomes" id="UP000198853"/>
    </source>
</evidence>
<evidence type="ECO:0000256" key="14">
    <source>
        <dbReference type="PIRNR" id="PIRNR004491"/>
    </source>
</evidence>
<keyword evidence="6 14" id="KW-0548">Nucleotidyltransferase</keyword>
<dbReference type="EC" id="2.7.1.26" evidence="14"/>
<dbReference type="GO" id="GO:0009398">
    <property type="term" value="P:FMN biosynthetic process"/>
    <property type="evidence" value="ECO:0007669"/>
    <property type="project" value="UniProtKB-UniRule"/>
</dbReference>
<dbReference type="UniPathway" id="UPA00277">
    <property type="reaction ID" value="UER00407"/>
</dbReference>
<dbReference type="NCBIfam" id="TIGR00083">
    <property type="entry name" value="ribF"/>
    <property type="match status" value="1"/>
</dbReference>
<evidence type="ECO:0000256" key="1">
    <source>
        <dbReference type="ARBA" id="ARBA00004726"/>
    </source>
</evidence>
<dbReference type="EC" id="2.7.7.2" evidence="14"/>
<protein>
    <recommendedName>
        <fullName evidence="14">Riboflavin biosynthesis protein</fullName>
    </recommendedName>
    <domain>
        <recommendedName>
            <fullName evidence="14">Riboflavin kinase</fullName>
            <ecNumber evidence="14">2.7.1.26</ecNumber>
        </recommendedName>
        <alternativeName>
            <fullName evidence="14">Flavokinase</fullName>
        </alternativeName>
    </domain>
    <domain>
        <recommendedName>
            <fullName evidence="14">FMN adenylyltransferase</fullName>
            <ecNumber evidence="14">2.7.7.2</ecNumber>
        </recommendedName>
        <alternativeName>
            <fullName evidence="14">FAD pyrophosphorylase</fullName>
        </alternativeName>
        <alternativeName>
            <fullName evidence="14">FAD synthase</fullName>
        </alternativeName>
    </domain>
</protein>
<dbReference type="CDD" id="cd02064">
    <property type="entry name" value="FAD_synthetase_N"/>
    <property type="match status" value="1"/>
</dbReference>
<dbReference type="PANTHER" id="PTHR22749">
    <property type="entry name" value="RIBOFLAVIN KINASE/FMN ADENYLYLTRANSFERASE"/>
    <property type="match status" value="1"/>
</dbReference>
<evidence type="ECO:0000313" key="16">
    <source>
        <dbReference type="EMBL" id="SDI94723.1"/>
    </source>
</evidence>
<dbReference type="Pfam" id="PF01687">
    <property type="entry name" value="Flavokinase"/>
    <property type="match status" value="1"/>
</dbReference>
<dbReference type="InterPro" id="IPR015864">
    <property type="entry name" value="FAD_synthase"/>
</dbReference>
<name>A0A1G8PQK5_9BACI</name>